<feature type="region of interest" description="Disordered" evidence="1">
    <location>
        <begin position="229"/>
        <end position="590"/>
    </location>
</feature>
<proteinExistence type="predicted"/>
<feature type="region of interest" description="Disordered" evidence="1">
    <location>
        <begin position="903"/>
        <end position="1785"/>
    </location>
</feature>
<feature type="compositionally biased region" description="Basic residues" evidence="1">
    <location>
        <begin position="997"/>
        <end position="1011"/>
    </location>
</feature>
<evidence type="ECO:0000313" key="3">
    <source>
        <dbReference type="Ensembl" id="ENSPKIP00000014968.1"/>
    </source>
</evidence>
<dbReference type="Pfam" id="PF00498">
    <property type="entry name" value="FHA"/>
    <property type="match status" value="1"/>
</dbReference>
<evidence type="ECO:0000259" key="2">
    <source>
        <dbReference type="PROSITE" id="PS50006"/>
    </source>
</evidence>
<feature type="compositionally biased region" description="Basic and acidic residues" evidence="1">
    <location>
        <begin position="505"/>
        <end position="517"/>
    </location>
</feature>
<dbReference type="Gene3D" id="2.60.200.20">
    <property type="match status" value="1"/>
</dbReference>
<feature type="compositionally biased region" description="Basic and acidic residues" evidence="1">
    <location>
        <begin position="1531"/>
        <end position="1540"/>
    </location>
</feature>
<feature type="compositionally biased region" description="Low complexity" evidence="1">
    <location>
        <begin position="759"/>
        <end position="770"/>
    </location>
</feature>
<evidence type="ECO:0000313" key="4">
    <source>
        <dbReference type="Proteomes" id="UP000261540"/>
    </source>
</evidence>
<keyword evidence="4" id="KW-1185">Reference proteome</keyword>
<feature type="compositionally biased region" description="Low complexity" evidence="1">
    <location>
        <begin position="1448"/>
        <end position="1459"/>
    </location>
</feature>
<protein>
    <recommendedName>
        <fullName evidence="2">FHA domain-containing protein</fullName>
    </recommendedName>
</protein>
<dbReference type="InterPro" id="IPR000253">
    <property type="entry name" value="FHA_dom"/>
</dbReference>
<reference evidence="3" key="2">
    <citation type="submission" date="2025-09" db="UniProtKB">
        <authorList>
            <consortium name="Ensembl"/>
        </authorList>
    </citation>
    <scope>IDENTIFICATION</scope>
</reference>
<dbReference type="SUPFAM" id="SSF49879">
    <property type="entry name" value="SMAD/FHA domain"/>
    <property type="match status" value="1"/>
</dbReference>
<feature type="compositionally biased region" description="Basic and acidic residues" evidence="1">
    <location>
        <begin position="975"/>
        <end position="984"/>
    </location>
</feature>
<feature type="compositionally biased region" description="Basic and acidic residues" evidence="1">
    <location>
        <begin position="1637"/>
        <end position="1653"/>
    </location>
</feature>
<feature type="compositionally biased region" description="Polar residues" evidence="1">
    <location>
        <begin position="245"/>
        <end position="255"/>
    </location>
</feature>
<feature type="compositionally biased region" description="Polar residues" evidence="1">
    <location>
        <begin position="739"/>
        <end position="748"/>
    </location>
</feature>
<feature type="compositionally biased region" description="Polar residues" evidence="1">
    <location>
        <begin position="1571"/>
        <end position="1580"/>
    </location>
</feature>
<feature type="region of interest" description="Disordered" evidence="1">
    <location>
        <begin position="145"/>
        <end position="203"/>
    </location>
</feature>
<dbReference type="Proteomes" id="UP000261540">
    <property type="component" value="Unplaced"/>
</dbReference>
<feature type="compositionally biased region" description="Basic and acidic residues" evidence="1">
    <location>
        <begin position="1581"/>
        <end position="1592"/>
    </location>
</feature>
<organism evidence="3 4">
    <name type="scientific">Paramormyrops kingsleyae</name>
    <dbReference type="NCBI Taxonomy" id="1676925"/>
    <lineage>
        <taxon>Eukaryota</taxon>
        <taxon>Metazoa</taxon>
        <taxon>Chordata</taxon>
        <taxon>Craniata</taxon>
        <taxon>Vertebrata</taxon>
        <taxon>Euteleostomi</taxon>
        <taxon>Actinopterygii</taxon>
        <taxon>Neopterygii</taxon>
        <taxon>Teleostei</taxon>
        <taxon>Osteoglossocephala</taxon>
        <taxon>Osteoglossomorpha</taxon>
        <taxon>Osteoglossiformes</taxon>
        <taxon>Mormyridae</taxon>
        <taxon>Paramormyrops</taxon>
    </lineage>
</organism>
<feature type="compositionally biased region" description="Acidic residues" evidence="1">
    <location>
        <begin position="546"/>
        <end position="556"/>
    </location>
</feature>
<dbReference type="CDD" id="cd22665">
    <property type="entry name" value="FHA_MDC1"/>
    <property type="match status" value="1"/>
</dbReference>
<feature type="compositionally biased region" description="Acidic residues" evidence="1">
    <location>
        <begin position="903"/>
        <end position="912"/>
    </location>
</feature>
<feature type="compositionally biased region" description="Polar residues" evidence="1">
    <location>
        <begin position="266"/>
        <end position="282"/>
    </location>
</feature>
<feature type="region of interest" description="Disordered" evidence="1">
    <location>
        <begin position="739"/>
        <end position="775"/>
    </location>
</feature>
<dbReference type="Ensembl" id="ENSPKIT00000039425.1">
    <property type="protein sequence ID" value="ENSPKIP00000014968.1"/>
    <property type="gene ID" value="ENSPKIG00000001837.1"/>
</dbReference>
<feature type="compositionally biased region" description="Basic and acidic residues" evidence="1">
    <location>
        <begin position="1674"/>
        <end position="1690"/>
    </location>
</feature>
<feature type="compositionally biased region" description="Acidic residues" evidence="1">
    <location>
        <begin position="1023"/>
        <end position="1034"/>
    </location>
</feature>
<accession>A0A3B3R9B2</accession>
<dbReference type="STRING" id="1676925.ENSPKIP00000014968"/>
<feature type="compositionally biased region" description="Polar residues" evidence="1">
    <location>
        <begin position="401"/>
        <end position="425"/>
    </location>
</feature>
<sequence length="1811" mass="202746">MDETQRLDDSFMDDRFELDGDQARKPLAKLRVFKNEHIPETELPLYIGENVMGRDPTSCSLPLDARSVSKRHAVISLSVFPGDRIHVSPVVEALVWDLGSMNGTRKGRFRLTPHVRYALTDGDSVVLADLPCQYIDTSEVLREGSAEPERVVGGGELPAKGRGRSLRTRMGKESESKEGGWSNGIKNVNLKGNVKGGRMGNETVTPSVVRSMSLSLAQTPACPDNLHVLELDSDSDDSTRASKGPTCSTFLSPMNSIVPESEDENSVTPSSSVKDNSHQRMNQGGKGSATTKRKPQILVYDSDSEFEERETLSKKDSTTGLGDMANEQEGLPEGMAIDATPNGRAGPSENVGMDKSEAGSSTVGPQPCKPGSQVSSGGGSHTADNEEEQKDPPQRSDPHSLGNNDPNNSSIQDGSSASKPSLSMDSDTDVECKQGSEQVLGPVSGTEATDRTCKSSRTSMVQPEEFHLDSDTDIEDNEDNAPMSPSTISLNVKPSSTTVIVPTKFHLDSDTDSKGSEDLVPPNPKPSTGLTEPLLVKCPGLHLSSDTDDEATDDDPFATSVRKTQGRRGTEQPAGGREVDLKIDSSSDSDVESNATQLFAFTSKPELGSLLHQPASHSSPLRGAAHGYSSDSDTDVEELGSVRPGPGPRLPSVHLCLESDTDVEDGGEDGAADTVDGTDVLPVVASGAMASGVVDQKCSTPVTLRPPIPPVFPSRPSEGDQDDLKDDNFFIAETQSFVSEAPGGSSTVGPAAKQPCVLSSPPSSESSSPPGFEEQPTMVYSFQLGLSDSSHERPGSSSRPPQLGLIAEDELSATQAYTADTVTLRSGTVEMDRDLEATQAYIMEAAGEADGAVKICTNDIMNIQEVVGGEDHQRDFQANSHLSTSDTQPVSVLEAVGMAELVPENEEEEEEEGVRRSQLQRQRGSGRGNEEDKQPGRSTRSQRRAAVDQEPQKRETRRISKAGGMRKGNGSRRKAVPDEDVKSDMEEDESVQETSRGTRRTRGRKSQKKGKDRLMMSRGTEGNEGDEVIGEEWENSEREDGKRYKKKEPEEREERARQEEERKEQEEKEERERLKMERKEQEEREEKERLDKERKDQEEREERERLEKEKKELEEREERKRLEKEKKEREEREEEERLEKERLEKERKEQEEREKLEKERKERERLEKEQEEREKRERLEKERLEKERKEQEEREKLEKERKEREWLEKEKEREERERLEEEKEREERERLEKEREEREERERLEKERKEWEETEERERLEKERLEKERKEQEEREKLEKERKERERLEEERKEKERLEKEKEREEMEERERLEEEQEEREERERLEEERKERERLEKEQERRKNVRKGKEKHGEQVKEDEEDLMKEQKRKSTRGKRKQEQVCKEREKDEEEEGEEEEQRNSSQARGKRTRGGFAVSADEPRPCDNDTAMPEPKLRRGTRASSRCNLVTSVSSEKSTSSIGTQERSHLRKGQKGTSQSGYTTLSMQGEGNLASSGGMGSCATSNSMGTSPERAMQTENVQENNRSSTTKGADTEDKETHHSSAKASQVLDRDDPGPSMNDGGDCKGGKVSPSDTATTEADQTIKDSEADDGKVLSSRSKSRSRSQKQDLKGVLDEVEQANSFKVPMDRRKSQRGGKRRGEELDGDETGEKGVEGEIPQPAVKKGISGAALAKKMKQEEREEAQGDQKEEQGSTGLVQLKSRGRQAVAQKKKERQVEMSEEQETKDEALDPTSEQDGPGVDIEVPQTPVGRGSRKRVASSKSPLAVKTPRRSSVQATSPTVLSGSPQAPKVLFTCVTDEAGEGCSRHDPSRH</sequence>
<feature type="compositionally biased region" description="Basic and acidic residues" evidence="1">
    <location>
        <begin position="1035"/>
        <end position="1313"/>
    </location>
</feature>
<feature type="compositionally biased region" description="Basic and acidic residues" evidence="1">
    <location>
        <begin position="945"/>
        <end position="958"/>
    </location>
</feature>
<feature type="compositionally biased region" description="Polar residues" evidence="1">
    <location>
        <begin position="483"/>
        <end position="500"/>
    </location>
</feature>
<dbReference type="InterPro" id="IPR008984">
    <property type="entry name" value="SMAD_FHA_dom_sf"/>
</dbReference>
<name>A0A3B3R9B2_9TELE</name>
<feature type="compositionally biased region" description="Basic and acidic residues" evidence="1">
    <location>
        <begin position="1320"/>
        <end position="1343"/>
    </location>
</feature>
<reference evidence="3" key="1">
    <citation type="submission" date="2025-08" db="UniProtKB">
        <authorList>
            <consortium name="Ensembl"/>
        </authorList>
    </citation>
    <scope>IDENTIFICATION</scope>
</reference>
<feature type="compositionally biased region" description="Basic residues" evidence="1">
    <location>
        <begin position="1368"/>
        <end position="1377"/>
    </location>
</feature>
<feature type="compositionally biased region" description="Pro residues" evidence="1">
    <location>
        <begin position="704"/>
        <end position="713"/>
    </location>
</feature>
<evidence type="ECO:0000256" key="1">
    <source>
        <dbReference type="SAM" id="MobiDB-lite"/>
    </source>
</evidence>
<feature type="region of interest" description="Disordered" evidence="1">
    <location>
        <begin position="701"/>
        <end position="724"/>
    </location>
</feature>
<dbReference type="GeneTree" id="ENSGT01060000253266"/>
<feature type="compositionally biased region" description="Basic and acidic residues" evidence="1">
    <location>
        <begin position="1378"/>
        <end position="1387"/>
    </location>
</feature>
<feature type="compositionally biased region" description="Acidic residues" evidence="1">
    <location>
        <begin position="1388"/>
        <end position="1398"/>
    </location>
</feature>
<dbReference type="PROSITE" id="PS50006">
    <property type="entry name" value="FHA_DOMAIN"/>
    <property type="match status" value="1"/>
</dbReference>
<feature type="compositionally biased region" description="Polar residues" evidence="1">
    <location>
        <begin position="1515"/>
        <end position="1530"/>
    </location>
</feature>
<feature type="region of interest" description="Disordered" evidence="1">
    <location>
        <begin position="610"/>
        <end position="650"/>
    </location>
</feature>
<feature type="compositionally biased region" description="Polar residues" evidence="1">
    <location>
        <begin position="1770"/>
        <end position="1785"/>
    </location>
</feature>
<feature type="compositionally biased region" description="Polar residues" evidence="1">
    <location>
        <begin position="1473"/>
        <end position="1493"/>
    </location>
</feature>
<feature type="domain" description="FHA" evidence="2">
    <location>
        <begin position="50"/>
        <end position="111"/>
    </location>
</feature>